<organism evidence="2 3">
    <name type="scientific">Photinus pyralis</name>
    <name type="common">Common eastern firefly</name>
    <name type="synonym">Lampyris pyralis</name>
    <dbReference type="NCBI Taxonomy" id="7054"/>
    <lineage>
        <taxon>Eukaryota</taxon>
        <taxon>Metazoa</taxon>
        <taxon>Ecdysozoa</taxon>
        <taxon>Arthropoda</taxon>
        <taxon>Hexapoda</taxon>
        <taxon>Insecta</taxon>
        <taxon>Pterygota</taxon>
        <taxon>Neoptera</taxon>
        <taxon>Endopterygota</taxon>
        <taxon>Coleoptera</taxon>
        <taxon>Polyphaga</taxon>
        <taxon>Elateriformia</taxon>
        <taxon>Elateroidea</taxon>
        <taxon>Lampyridae</taxon>
        <taxon>Lampyrinae</taxon>
        <taxon>Photinus</taxon>
    </lineage>
</organism>
<keyword evidence="3" id="KW-1185">Reference proteome</keyword>
<proteinExistence type="predicted"/>
<dbReference type="AlphaFoldDB" id="A0A5N4AG83"/>
<evidence type="ECO:0000256" key="1">
    <source>
        <dbReference type="SAM" id="MobiDB-lite"/>
    </source>
</evidence>
<protein>
    <submittedName>
        <fullName evidence="2">Uncharacterized protein</fullName>
    </submittedName>
</protein>
<dbReference type="Gene3D" id="2.40.160.110">
    <property type="match status" value="1"/>
</dbReference>
<gene>
    <name evidence="2" type="ORF">PPYR_10423</name>
</gene>
<sequence length="392" mass="44374">MEETEASGNYSWSNIYDHSSSDVEDNSTKPLFTQHVNVTTRTVHLPNATTWWDLTNRTGEDGAQHVNATELLSFVNVTHPTIHLPNATTWRELTDDPDEDDAQHVNATKLLTFVNVTHRTIHRPNATTWRELTDDPGEDDVQHVNVTVSAQGTTPTVHLWEEAASNSTTTTWRETPDHPGKDNNVTESFNPDFDQPSTPSREPHQPLVYRNYGRANVTGSGWRITVYDEDDVPCLKMNLQVLINVYLVRNNPRSPPSFIQMLPTSPDELHVEGECNNGSSLVFLSCESANLTLSFDGGENGTWSLVEVELSVVNREWFEKHQICESPCDPIGLKTSPEDAWSYNSRTRCRKVDVPLKHGEGRLQAMVFLMDDFHVEPFLSTERVDFEEKKCQ</sequence>
<evidence type="ECO:0000313" key="2">
    <source>
        <dbReference type="EMBL" id="KAB0796362.1"/>
    </source>
</evidence>
<dbReference type="Proteomes" id="UP000327044">
    <property type="component" value="Unassembled WGS sequence"/>
</dbReference>
<comment type="caution">
    <text evidence="2">The sequence shown here is derived from an EMBL/GenBank/DDBJ whole genome shotgun (WGS) entry which is preliminary data.</text>
</comment>
<evidence type="ECO:0000313" key="3">
    <source>
        <dbReference type="Proteomes" id="UP000327044"/>
    </source>
</evidence>
<feature type="region of interest" description="Disordered" evidence="1">
    <location>
        <begin position="165"/>
        <end position="206"/>
    </location>
</feature>
<dbReference type="EMBL" id="VVIM01000007">
    <property type="protein sequence ID" value="KAB0796362.1"/>
    <property type="molecule type" value="Genomic_DNA"/>
</dbReference>
<reference evidence="2 3" key="1">
    <citation type="journal article" date="2018" name="Elife">
        <title>Firefly genomes illuminate parallel origins of bioluminescence in beetles.</title>
        <authorList>
            <person name="Fallon T.R."/>
            <person name="Lower S.E."/>
            <person name="Chang C.H."/>
            <person name="Bessho-Uehara M."/>
            <person name="Martin G.J."/>
            <person name="Bewick A.J."/>
            <person name="Behringer M."/>
            <person name="Debat H.J."/>
            <person name="Wong I."/>
            <person name="Day J.C."/>
            <person name="Suvorov A."/>
            <person name="Silva C.J."/>
            <person name="Stanger-Hall K.F."/>
            <person name="Hall D.W."/>
            <person name="Schmitz R.J."/>
            <person name="Nelson D.R."/>
            <person name="Lewis S.M."/>
            <person name="Shigenobu S."/>
            <person name="Bybee S.M."/>
            <person name="Larracuente A.M."/>
            <person name="Oba Y."/>
            <person name="Weng J.K."/>
        </authorList>
    </citation>
    <scope>NUCLEOTIDE SEQUENCE [LARGE SCALE GENOMIC DNA]</scope>
    <source>
        <strain evidence="2">1611_PpyrPB1</strain>
        <tissue evidence="2">Whole body</tissue>
    </source>
</reference>
<accession>A0A5N4AG83</accession>
<dbReference type="InParanoid" id="A0A5N4AG83"/>
<name>A0A5N4AG83_PHOPY</name>
<feature type="compositionally biased region" description="Polar residues" evidence="1">
    <location>
        <begin position="183"/>
        <end position="200"/>
    </location>
</feature>